<reference evidence="1" key="1">
    <citation type="journal article" date="2017" name="Science">
        <title>Giant viruses with an expanded complement of translation system components.</title>
        <authorList>
            <person name="Schulz F."/>
            <person name="Yutin N."/>
            <person name="Ivanova N.N."/>
            <person name="Ortega D.R."/>
            <person name="Lee T.K."/>
            <person name="Vierheilig J."/>
            <person name="Daims H."/>
            <person name="Horn M."/>
            <person name="Wagner M."/>
            <person name="Jensen G.J."/>
            <person name="Kyrpides N.C."/>
            <person name="Koonin E.V."/>
            <person name="Woyke T."/>
        </authorList>
    </citation>
    <scope>NUCLEOTIDE SEQUENCE</scope>
    <source>
        <strain evidence="1">CTV1</strain>
    </source>
</reference>
<dbReference type="EMBL" id="KY684083">
    <property type="protein sequence ID" value="ARF07987.1"/>
    <property type="molecule type" value="Genomic_DNA"/>
</dbReference>
<organism evidence="1">
    <name type="scientific">Catovirus CTV1</name>
    <dbReference type="NCBI Taxonomy" id="1977631"/>
    <lineage>
        <taxon>Viruses</taxon>
        <taxon>Varidnaviria</taxon>
        <taxon>Bamfordvirae</taxon>
        <taxon>Nucleocytoviricota</taxon>
        <taxon>Megaviricetes</taxon>
        <taxon>Imitervirales</taxon>
        <taxon>Mimiviridae</taxon>
        <taxon>Klosneuvirinae</taxon>
        <taxon>Catovirus</taxon>
    </lineage>
</organism>
<protein>
    <submittedName>
        <fullName evidence="1">Uncharacterized protein</fullName>
    </submittedName>
</protein>
<evidence type="ECO:0000313" key="1">
    <source>
        <dbReference type="EMBL" id="ARF07987.1"/>
    </source>
</evidence>
<gene>
    <name evidence="1" type="ORF">Catovirus_1_37</name>
</gene>
<accession>A0A1V0S8F1</accession>
<name>A0A1V0S8F1_9VIRU</name>
<sequence length="133" mass="15955">MNKKICENSLRWILNYRKFGEEFVSQIDCANSANSFNWIKNQSEYIDNHGLDKWINSFRSIGYSSYIKNIFESNKSVHCSLKQFYNYYKLDYTYNGETYEQFLESLLKNSKYRNLIDENGLFNSKLLKSNEKQ</sequence>
<proteinExistence type="predicted"/>